<dbReference type="AlphaFoldDB" id="I5C066"/>
<keyword evidence="3" id="KW-1185">Reference proteome</keyword>
<reference evidence="2 3" key="1">
    <citation type="submission" date="2012-05" db="EMBL/GenBank/DDBJ databases">
        <title>Genome sequence of Nitritalea halalkaliphila LW7.</title>
        <authorList>
            <person name="Jangir P.K."/>
            <person name="Singh A."/>
            <person name="Shivaji S."/>
            <person name="Sharma R."/>
        </authorList>
    </citation>
    <scope>NUCLEOTIDE SEQUENCE [LARGE SCALE GENOMIC DNA]</scope>
    <source>
        <strain evidence="2 3">LW7</strain>
    </source>
</reference>
<feature type="chain" id="PRO_5003700093" evidence="1">
    <location>
        <begin position="18"/>
        <end position="197"/>
    </location>
</feature>
<proteinExistence type="predicted"/>
<evidence type="ECO:0000313" key="2">
    <source>
        <dbReference type="EMBL" id="EIM75218.1"/>
    </source>
</evidence>
<sequence length="197" mass="22328">MLITLISCFFAASAVQASTQLEKEEKKDAAKVHVSATASENQRLRLLVAPVYPAPYRVRIYDLEGKLLWNEVHSSSPGRLQYYDLSQTSVNGLRVRVTQEKEELFDEKLVWSAETMPAVLAKVDRVQQDRVRLLVQSADKESVKISILEDNRVVFTEMLQDAGQLKRYYDTKALSATATVSVLVESEKGFRQLYAVR</sequence>
<evidence type="ECO:0000313" key="3">
    <source>
        <dbReference type="Proteomes" id="UP000005551"/>
    </source>
</evidence>
<dbReference type="Proteomes" id="UP000005551">
    <property type="component" value="Unassembled WGS sequence"/>
</dbReference>
<keyword evidence="1" id="KW-0732">Signal</keyword>
<accession>I5C066</accession>
<evidence type="ECO:0000256" key="1">
    <source>
        <dbReference type="SAM" id="SignalP"/>
    </source>
</evidence>
<gene>
    <name evidence="2" type="ORF">A3SI_13839</name>
</gene>
<organism evidence="2 3">
    <name type="scientific">Nitritalea halalkaliphila LW7</name>
    <dbReference type="NCBI Taxonomy" id="1189621"/>
    <lineage>
        <taxon>Bacteria</taxon>
        <taxon>Pseudomonadati</taxon>
        <taxon>Bacteroidota</taxon>
        <taxon>Cytophagia</taxon>
        <taxon>Cytophagales</taxon>
        <taxon>Cyclobacteriaceae</taxon>
        <taxon>Nitritalea</taxon>
    </lineage>
</organism>
<protein>
    <submittedName>
        <fullName evidence="2">Uncharacterized protein</fullName>
    </submittedName>
</protein>
<feature type="signal peptide" evidence="1">
    <location>
        <begin position="1"/>
        <end position="17"/>
    </location>
</feature>
<name>I5C066_9BACT</name>
<comment type="caution">
    <text evidence="2">The sequence shown here is derived from an EMBL/GenBank/DDBJ whole genome shotgun (WGS) entry which is preliminary data.</text>
</comment>
<dbReference type="EMBL" id="AJYA01000031">
    <property type="protein sequence ID" value="EIM75218.1"/>
    <property type="molecule type" value="Genomic_DNA"/>
</dbReference>